<feature type="transmembrane region" description="Helical" evidence="2">
    <location>
        <begin position="156"/>
        <end position="179"/>
    </location>
</feature>
<evidence type="ECO:0000313" key="4">
    <source>
        <dbReference type="Proteomes" id="UP000547976"/>
    </source>
</evidence>
<evidence type="ECO:0000256" key="1">
    <source>
        <dbReference type="SAM" id="MobiDB-lite"/>
    </source>
</evidence>
<keyword evidence="4" id="KW-1185">Reference proteome</keyword>
<keyword evidence="2" id="KW-1133">Transmembrane helix</keyword>
<comment type="caution">
    <text evidence="3">The sequence shown here is derived from an EMBL/GenBank/DDBJ whole genome shotgun (WGS) entry which is preliminary data.</text>
</comment>
<feature type="transmembrane region" description="Helical" evidence="2">
    <location>
        <begin position="553"/>
        <end position="573"/>
    </location>
</feature>
<evidence type="ECO:0000313" key="3">
    <source>
        <dbReference type="EMBL" id="KAF5602086.1"/>
    </source>
</evidence>
<dbReference type="Pfam" id="PF11915">
    <property type="entry name" value="DUF3433"/>
    <property type="match status" value="2"/>
</dbReference>
<accession>A0A8H5UWQ3</accession>
<reference evidence="3 4" key="1">
    <citation type="submission" date="2020-05" db="EMBL/GenBank/DDBJ databases">
        <title>Identification and distribution of gene clusters putatively required for synthesis of sphingolipid metabolism inhibitors in phylogenetically diverse species of the filamentous fungus Fusarium.</title>
        <authorList>
            <person name="Kim H.-S."/>
            <person name="Busman M."/>
            <person name="Brown D.W."/>
            <person name="Divon H."/>
            <person name="Uhlig S."/>
            <person name="Proctor R.H."/>
        </authorList>
    </citation>
    <scope>NUCLEOTIDE SEQUENCE [LARGE SCALE GENOMIC DNA]</scope>
    <source>
        <strain evidence="3 4">NRRL 66333</strain>
    </source>
</reference>
<dbReference type="InterPro" id="IPR021840">
    <property type="entry name" value="DUF3433"/>
</dbReference>
<keyword evidence="2" id="KW-0812">Transmembrane</keyword>
<dbReference type="PANTHER" id="PTHR37544">
    <property type="entry name" value="SPRAY-RELATED"/>
    <property type="match status" value="1"/>
</dbReference>
<keyword evidence="2" id="KW-0472">Membrane</keyword>
<feature type="transmembrane region" description="Helical" evidence="2">
    <location>
        <begin position="666"/>
        <end position="686"/>
    </location>
</feature>
<dbReference type="RefSeq" id="XP_036536599.1">
    <property type="nucleotide sequence ID" value="XM_036686276.1"/>
</dbReference>
<gene>
    <name evidence="3" type="ORF">FSUBG_7921</name>
</gene>
<sequence length="1309" mass="143710">MTSPTLNHRLQPRLEGDSAEEQRSPGNTTEEQPNIHQQRVTQPPFWLSKYALVIFALIFAALAASLITLKCVSDTKDGFPLHFSSNEYSWTYGPTAVLIIVLSFWRRVDYYYKAAEPWRELQSGPVLGSRSLLLDYVSPFQLQSVYRACEFRHYRVFATIISFFLLKSIILVSTTLFVVQHPSHAESVDITYENTFDAASTWASFGLPYFYGNRKPSPFLIKGEKVYFDGGSDKPVYAYVSRLRGDVVRDYAWNTQGGFVTQRFKSTASSLNVTSLAAPVDLFLPVVNCEDATLTLDPPTDQGSYYMWNSSTCSTGRNSSFICPDYRPNSLNSSRCASQPWAYTLHRINCSETRPPDDSKANGGGASDVRYAITVANHNIPSMIDNYTELAGIKLNNHSAVLCKIGYKMVSVTATQDMLSSNVSLTPTSNYGEGRQLHNLTNFSLSEMLMTDLEVASSTLVYNENVPRLTIESTKMSRDWTASEALFQLMAIKLGDEFRPDVLSVPSTLRKMSVEILEGLLNEMARQSLLVNKATNSTGDGLVSSPRLQMSNVTVWFMVSGFSFLSIVCLLLLFVSSTHCWFSAMGGSIAGHAAVLANNPSLQRILQSSGGLSEKSLTESIRDVEFTMTSASGGVRIHETGKNSPSDDRERLATNAKRWTPIAGSLYFMTATIAIPLLAIGALELLQQLSNQRQGIFDINRTDSSTISITRMASTAIFFLISTMVNSLDFVIATFAPYSVLRSGSAPAETSILFHLLSVSPFLIVLKSLRARQPGPASSNVSSLLGSLLTIASSGLWTLTGPVNVERSMTAIAGNWRTSWSAFSQDDSGAAKTLNLIRHGGANSSVAIWQDVVLPSISIAFPDSSMPDTMAQSSSYTYSVGALRPFLNCTVVPAENLVMDPWVMAIYYALDGGRIGHSREKTIWANFTAPVGCKGHDVNGKSYVSFNTSVKIADREGKSYHDRWVGSYLDLNLTVSDPGADCPSVGIFFGNMGGNDTSAWSMTALTCTQGIEQIPTNITFKGDPALGVIDEKHPPLLARKQAREWVNSTSGSSALNYKLKHFLDDHLKLYPTHNITEQKQDCDSFFNHLIYGPNAAKKEELLGPRNVSNLIDAVQKGYSEYMRYLIDLNFRADEKTPHDELVSALASPSPAGEAVPPNTEINGTMRQLITRFAINPTSKTILQVLLAVIAVLSLESYLLVKIRGTLPRDPCSIASTMAFLAGSQLCDRDSGIIPQGAEYMADGQLKKAFDGWVFSLGWWQKGEASVESEERSDDARTSGDTDPQSETREGQRTRGRFGIDVGRASVSKF</sequence>
<feature type="region of interest" description="Disordered" evidence="1">
    <location>
        <begin position="1265"/>
        <end position="1309"/>
    </location>
</feature>
<organism evidence="3 4">
    <name type="scientific">Gibberella subglutinans</name>
    <name type="common">Fusarium subglutinans</name>
    <dbReference type="NCBI Taxonomy" id="42677"/>
    <lineage>
        <taxon>Eukaryota</taxon>
        <taxon>Fungi</taxon>
        <taxon>Dikarya</taxon>
        <taxon>Ascomycota</taxon>
        <taxon>Pezizomycotina</taxon>
        <taxon>Sordariomycetes</taxon>
        <taxon>Hypocreomycetidae</taxon>
        <taxon>Hypocreales</taxon>
        <taxon>Nectriaceae</taxon>
        <taxon>Fusarium</taxon>
        <taxon>Fusarium fujikuroi species complex</taxon>
    </lineage>
</organism>
<dbReference type="GeneID" id="59320994"/>
<name>A0A8H5UWQ3_GIBSU</name>
<feature type="compositionally biased region" description="Basic and acidic residues" evidence="1">
    <location>
        <begin position="1273"/>
        <end position="1292"/>
    </location>
</feature>
<dbReference type="EMBL" id="JAAOAV010000103">
    <property type="protein sequence ID" value="KAF5602086.1"/>
    <property type="molecule type" value="Genomic_DNA"/>
</dbReference>
<feature type="compositionally biased region" description="Polar residues" evidence="1">
    <location>
        <begin position="24"/>
        <end position="37"/>
    </location>
</feature>
<protein>
    <submittedName>
        <fullName evidence="3">Uncharacterized protein</fullName>
    </submittedName>
</protein>
<dbReference type="PANTHER" id="PTHR37544:SF1">
    <property type="entry name" value="PHOSPHORIBOSYLAMINOIMIDAZOLE-SUCCINOCARBOXAMIDE SYNTHASE"/>
    <property type="match status" value="1"/>
</dbReference>
<dbReference type="OrthoDB" id="5332281at2759"/>
<proteinExistence type="predicted"/>
<feature type="transmembrane region" description="Helical" evidence="2">
    <location>
        <begin position="50"/>
        <end position="69"/>
    </location>
</feature>
<feature type="transmembrane region" description="Helical" evidence="2">
    <location>
        <begin position="89"/>
        <end position="105"/>
    </location>
</feature>
<feature type="region of interest" description="Disordered" evidence="1">
    <location>
        <begin position="1"/>
        <end position="37"/>
    </location>
</feature>
<evidence type="ECO:0000256" key="2">
    <source>
        <dbReference type="SAM" id="Phobius"/>
    </source>
</evidence>
<dbReference type="Proteomes" id="UP000547976">
    <property type="component" value="Unassembled WGS sequence"/>
</dbReference>
<feature type="compositionally biased region" description="Basic and acidic residues" evidence="1">
    <location>
        <begin position="12"/>
        <end position="23"/>
    </location>
</feature>